<dbReference type="OrthoDB" id="2445738at2"/>
<dbReference type="Pfam" id="PF16244">
    <property type="entry name" value="DUF4901"/>
    <property type="match status" value="2"/>
</dbReference>
<feature type="domain" description="YcdB/YcdC repeated" evidence="2">
    <location>
        <begin position="40"/>
        <end position="135"/>
    </location>
</feature>
<dbReference type="RefSeq" id="WP_061947638.1">
    <property type="nucleotide sequence ID" value="NZ_LTAO01000003.1"/>
</dbReference>
<organism evidence="3 4">
    <name type="scientific">Alkalihalobacillus trypoxylicola</name>
    <dbReference type="NCBI Taxonomy" id="519424"/>
    <lineage>
        <taxon>Bacteria</taxon>
        <taxon>Bacillati</taxon>
        <taxon>Bacillota</taxon>
        <taxon>Bacilli</taxon>
        <taxon>Bacillales</taxon>
        <taxon>Bacillaceae</taxon>
        <taxon>Alkalihalobacillus</taxon>
    </lineage>
</organism>
<dbReference type="AlphaFoldDB" id="A0A161PJV6"/>
<feature type="domain" description="YcdB/YcdC repeated" evidence="2">
    <location>
        <begin position="222"/>
        <end position="334"/>
    </location>
</feature>
<evidence type="ECO:0000259" key="2">
    <source>
        <dbReference type="Pfam" id="PF16244"/>
    </source>
</evidence>
<sequence>MTIIEKLLPFISVPVTSQRSEFAENEFTLLNGETKEEIGSYSLEEGNLISFSLHPLEEESLSTLNKNEILEKGKQFFKAFNPNLNDFQLSSLLELDESFMIVYEKKETTYDLFLPGTGFVVTVNKAGQVTHYNYSNESYIIHYPEQIIPESEALKQYIAQLDFELVIQKFDRATYKNGDDTYRFSYQVIEQVMDIPVDGQEGSSIRQEFNIEESPINKLVPLKKSIYEMIGITPDYQLINQKIIDGNRIEIWSGVAVEKESFSYEMEEAEEQIIKLCFEEHSGNLIKITSQESVSCSNEKISYDEAKEKALQFLFQLYPNADQNFKLEKQEQENFDIELEENEDDLDEVDHLEDQLELEEDYEDFEDDFELLEETYEFYFHYYYKDVRVDQHASVITVGKETGRITFLALEVPKEQELNEVKEGSLISIERAKTIYKESLKMELAYLMEYDEDGQVHYNLSYVPAFPATVGHVKAIDALTGDAMFVDVGDAMFF</sequence>
<name>A0A161PJV6_9BACI</name>
<dbReference type="InterPro" id="IPR032599">
    <property type="entry name" value="YcdB/YcdC_rep_domain"/>
</dbReference>
<dbReference type="STRING" id="519424.AZF04_15020"/>
<evidence type="ECO:0000256" key="1">
    <source>
        <dbReference type="SAM" id="Coils"/>
    </source>
</evidence>
<accession>A0A161PJV6</accession>
<keyword evidence="4" id="KW-1185">Reference proteome</keyword>
<evidence type="ECO:0000313" key="4">
    <source>
        <dbReference type="Proteomes" id="UP000075806"/>
    </source>
</evidence>
<gene>
    <name evidence="3" type="ORF">AZF04_15020</name>
</gene>
<protein>
    <recommendedName>
        <fullName evidence="2">YcdB/YcdC repeated domain-containing protein</fullName>
    </recommendedName>
</protein>
<reference evidence="3" key="1">
    <citation type="submission" date="2016-02" db="EMBL/GenBank/DDBJ databases">
        <title>Genome sequence of Bacillus trypoxylicola KCTC 13244(T).</title>
        <authorList>
            <person name="Jeong H."/>
            <person name="Park S.-H."/>
            <person name="Choi S.-K."/>
        </authorList>
    </citation>
    <scope>NUCLEOTIDE SEQUENCE [LARGE SCALE GENOMIC DNA]</scope>
    <source>
        <strain evidence="3">KCTC 13244</strain>
    </source>
</reference>
<dbReference type="EMBL" id="LTAO01000003">
    <property type="protein sequence ID" value="KYG34138.1"/>
    <property type="molecule type" value="Genomic_DNA"/>
</dbReference>
<comment type="caution">
    <text evidence="3">The sequence shown here is derived from an EMBL/GenBank/DDBJ whole genome shotgun (WGS) entry which is preliminary data.</text>
</comment>
<dbReference type="Proteomes" id="UP000075806">
    <property type="component" value="Unassembled WGS sequence"/>
</dbReference>
<evidence type="ECO:0000313" key="3">
    <source>
        <dbReference type="EMBL" id="KYG34138.1"/>
    </source>
</evidence>
<keyword evidence="1" id="KW-0175">Coiled coil</keyword>
<feature type="coiled-coil region" evidence="1">
    <location>
        <begin position="339"/>
        <end position="375"/>
    </location>
</feature>
<proteinExistence type="predicted"/>